<keyword evidence="4" id="KW-1185">Reference proteome</keyword>
<keyword evidence="1" id="KW-0175">Coiled coil</keyword>
<dbReference type="AlphaFoldDB" id="I8VN83"/>
<name>I8VN83_9BACE</name>
<organism evidence="3 4">
    <name type="scientific">Bacteroides cellulosilyticus CL02T12C19</name>
    <dbReference type="NCBI Taxonomy" id="997874"/>
    <lineage>
        <taxon>Bacteria</taxon>
        <taxon>Pseudomonadati</taxon>
        <taxon>Bacteroidota</taxon>
        <taxon>Bacteroidia</taxon>
        <taxon>Bacteroidales</taxon>
        <taxon>Bacteroidaceae</taxon>
        <taxon>Bacteroides</taxon>
    </lineage>
</organism>
<evidence type="ECO:0000256" key="1">
    <source>
        <dbReference type="SAM" id="Coils"/>
    </source>
</evidence>
<evidence type="ECO:0000313" key="4">
    <source>
        <dbReference type="Proteomes" id="UP000003741"/>
    </source>
</evidence>
<dbReference type="HOGENOM" id="CLU_1324257_0_0_10"/>
<evidence type="ECO:0000313" key="3">
    <source>
        <dbReference type="EMBL" id="EIY26797.1"/>
    </source>
</evidence>
<dbReference type="OrthoDB" id="1048308at2"/>
<feature type="compositionally biased region" description="Polar residues" evidence="2">
    <location>
        <begin position="192"/>
        <end position="202"/>
    </location>
</feature>
<gene>
    <name evidence="3" type="ORF">HMPREF1062_03990</name>
</gene>
<reference evidence="3 4" key="1">
    <citation type="submission" date="2012-02" db="EMBL/GenBank/DDBJ databases">
        <title>The Genome Sequence of Bacteroides cellulosilyticus CL02T12C19.</title>
        <authorList>
            <consortium name="The Broad Institute Genome Sequencing Platform"/>
            <person name="Earl A."/>
            <person name="Ward D."/>
            <person name="Feldgarden M."/>
            <person name="Gevers D."/>
            <person name="Zitomersky N.L."/>
            <person name="Coyne M.J."/>
            <person name="Comstock L.E."/>
            <person name="Young S.K."/>
            <person name="Zeng Q."/>
            <person name="Gargeya S."/>
            <person name="Fitzgerald M."/>
            <person name="Haas B."/>
            <person name="Abouelleil A."/>
            <person name="Alvarado L."/>
            <person name="Arachchi H.M."/>
            <person name="Berlin A."/>
            <person name="Chapman S.B."/>
            <person name="Gearin G."/>
            <person name="Goldberg J."/>
            <person name="Griggs A."/>
            <person name="Gujja S."/>
            <person name="Hansen M."/>
            <person name="Heiman D."/>
            <person name="Howarth C."/>
            <person name="Larimer J."/>
            <person name="Lui A."/>
            <person name="MacDonald P.J.P."/>
            <person name="McCowen C."/>
            <person name="Montmayeur A."/>
            <person name="Murphy C."/>
            <person name="Neiman D."/>
            <person name="Pearson M."/>
            <person name="Priest M."/>
            <person name="Roberts A."/>
            <person name="Saif S."/>
            <person name="Shea T."/>
            <person name="Sisk P."/>
            <person name="Stolte C."/>
            <person name="Sykes S."/>
            <person name="Wortman J."/>
            <person name="Nusbaum C."/>
            <person name="Birren B."/>
        </authorList>
    </citation>
    <scope>NUCLEOTIDE SEQUENCE [LARGE SCALE GENOMIC DNA]</scope>
    <source>
        <strain evidence="3 4">CL02T12C19</strain>
    </source>
</reference>
<dbReference type="Proteomes" id="UP000003741">
    <property type="component" value="Unassembled WGS sequence"/>
</dbReference>
<feature type="coiled-coil region" evidence="1">
    <location>
        <begin position="97"/>
        <end position="131"/>
    </location>
</feature>
<comment type="caution">
    <text evidence="3">The sequence shown here is derived from an EMBL/GenBank/DDBJ whole genome shotgun (WGS) entry which is preliminary data.</text>
</comment>
<dbReference type="PATRIC" id="fig|997874.3.peg.4089"/>
<dbReference type="RefSeq" id="WP_007218169.1">
    <property type="nucleotide sequence ID" value="NZ_JH724088.1"/>
</dbReference>
<sequence length="222" mass="25086">MDKETLLSNFTKSIGEPDATTGMYGDTGISRRTMDVYIDNLLPRITDDNTVNDAFIEAHVNFIKAMGGQLRHEQSEFVKNYKPNQQQANDTPQEGKDNEVLELLKSIKNENKELRERLDRQDQAKSQSELREKVIAGMKAKGVNDEYVLTTTLTKHGELDSKKSVDELVDSLLPVYDKEFSACRGNGAVPRTGQQQQQNTKNETLKKFKERHQKAGDLPVAN</sequence>
<feature type="region of interest" description="Disordered" evidence="2">
    <location>
        <begin position="184"/>
        <end position="222"/>
    </location>
</feature>
<dbReference type="EMBL" id="AGXG01000088">
    <property type="protein sequence ID" value="EIY26797.1"/>
    <property type="molecule type" value="Genomic_DNA"/>
</dbReference>
<evidence type="ECO:0000256" key="2">
    <source>
        <dbReference type="SAM" id="MobiDB-lite"/>
    </source>
</evidence>
<proteinExistence type="predicted"/>
<protein>
    <submittedName>
        <fullName evidence="3">Uncharacterized protein</fullName>
    </submittedName>
</protein>
<accession>I8VN83</accession>